<dbReference type="RefSeq" id="XP_027620407.1">
    <property type="nucleotide sequence ID" value="XM_027764606.1"/>
</dbReference>
<dbReference type="InParanoid" id="A0A401H4Z7"/>
<evidence type="ECO:0000313" key="3">
    <source>
        <dbReference type="Proteomes" id="UP000287166"/>
    </source>
</evidence>
<name>A0A401H4Z7_9APHY</name>
<dbReference type="GeneID" id="38786411"/>
<gene>
    <name evidence="2" type="ORF">SCP_1601560</name>
</gene>
<evidence type="ECO:0000313" key="2">
    <source>
        <dbReference type="EMBL" id="GBE89494.1"/>
    </source>
</evidence>
<comment type="caution">
    <text evidence="2">The sequence shown here is derived from an EMBL/GenBank/DDBJ whole genome shotgun (WGS) entry which is preliminary data.</text>
</comment>
<feature type="compositionally biased region" description="Acidic residues" evidence="1">
    <location>
        <begin position="202"/>
        <end position="229"/>
    </location>
</feature>
<dbReference type="EMBL" id="BFAD01000016">
    <property type="protein sequence ID" value="GBE89494.1"/>
    <property type="molecule type" value="Genomic_DNA"/>
</dbReference>
<dbReference type="STRING" id="139825.A0A401H4Z7"/>
<feature type="compositionally biased region" description="Basic residues" evidence="1">
    <location>
        <begin position="236"/>
        <end position="249"/>
    </location>
</feature>
<evidence type="ECO:0000256" key="1">
    <source>
        <dbReference type="SAM" id="MobiDB-lite"/>
    </source>
</evidence>
<keyword evidence="3" id="KW-1185">Reference proteome</keyword>
<reference evidence="2 3" key="1">
    <citation type="journal article" date="2018" name="Sci. Rep.">
        <title>Genome sequence of the cauliflower mushroom Sparassis crispa (Hanabiratake) and its association with beneficial usage.</title>
        <authorList>
            <person name="Kiyama R."/>
            <person name="Furutani Y."/>
            <person name="Kawaguchi K."/>
            <person name="Nakanishi T."/>
        </authorList>
    </citation>
    <scope>NUCLEOTIDE SEQUENCE [LARGE SCALE GENOMIC DNA]</scope>
</reference>
<proteinExistence type="predicted"/>
<dbReference type="AlphaFoldDB" id="A0A401H4Z7"/>
<sequence length="249" mass="28738">MVTGITGLPVLGMKGSPKKFKGSYAEVARFLQHYEWLCAQLNIVTAEDQVENVMQYCARSVRQFMESLSAYVTPDWNAFKRDVLTFYDADRDKRQYKVKDLEALVKESHRKPTIKNLGAWWEYSRNFLTVAGWLVNCGRISEVEQSLYFWKGVPRAFRQDLEPCLLAADPNHDMFIPFSMSSIRMKAKTILQCNRFHQDQLPSEDEDSSDDSDDADSDDDSSDSEDSSSAEETHRQKCKDKKKKQSMKK</sequence>
<protein>
    <submittedName>
        <fullName evidence="2">Uncharacterized protein</fullName>
    </submittedName>
</protein>
<dbReference type="OrthoDB" id="2801991at2759"/>
<organism evidence="2 3">
    <name type="scientific">Sparassis crispa</name>
    <dbReference type="NCBI Taxonomy" id="139825"/>
    <lineage>
        <taxon>Eukaryota</taxon>
        <taxon>Fungi</taxon>
        <taxon>Dikarya</taxon>
        <taxon>Basidiomycota</taxon>
        <taxon>Agaricomycotina</taxon>
        <taxon>Agaricomycetes</taxon>
        <taxon>Polyporales</taxon>
        <taxon>Sparassidaceae</taxon>
        <taxon>Sparassis</taxon>
    </lineage>
</organism>
<dbReference type="Proteomes" id="UP000287166">
    <property type="component" value="Unassembled WGS sequence"/>
</dbReference>
<feature type="region of interest" description="Disordered" evidence="1">
    <location>
        <begin position="200"/>
        <end position="249"/>
    </location>
</feature>
<accession>A0A401H4Z7</accession>